<dbReference type="Pfam" id="PF05016">
    <property type="entry name" value="ParE_toxin"/>
    <property type="match status" value="1"/>
</dbReference>
<dbReference type="InterPro" id="IPR007712">
    <property type="entry name" value="RelE/ParE_toxin"/>
</dbReference>
<dbReference type="Proteomes" id="UP000231434">
    <property type="component" value="Unassembled WGS sequence"/>
</dbReference>
<protein>
    <submittedName>
        <fullName evidence="3">Type II toxin-antitoxin system mRNA interferase toxin, RelE/StbE family</fullName>
    </submittedName>
</protein>
<reference evidence="4" key="1">
    <citation type="submission" date="2017-09" db="EMBL/GenBank/DDBJ databases">
        <title>Depth-based differentiation of microbial function through sediment-hosted aquifers and enrichment of novel symbionts in the deep terrestrial subsurface.</title>
        <authorList>
            <person name="Probst A.J."/>
            <person name="Ladd B."/>
            <person name="Jarett J.K."/>
            <person name="Geller-Mcgrath D.E."/>
            <person name="Sieber C.M.K."/>
            <person name="Emerson J.B."/>
            <person name="Anantharaman K."/>
            <person name="Thomas B.C."/>
            <person name="Malmstrom R."/>
            <person name="Stieglmeier M."/>
            <person name="Klingl A."/>
            <person name="Woyke T."/>
            <person name="Ryan C.M."/>
            <person name="Banfield J.F."/>
        </authorList>
    </citation>
    <scope>NUCLEOTIDE SEQUENCE [LARGE SCALE GENOMIC DNA]</scope>
</reference>
<comment type="similarity">
    <text evidence="1">Belongs to the RelE toxin family.</text>
</comment>
<evidence type="ECO:0000313" key="3">
    <source>
        <dbReference type="EMBL" id="PJE60672.1"/>
    </source>
</evidence>
<dbReference type="Gene3D" id="3.30.2310.20">
    <property type="entry name" value="RelE-like"/>
    <property type="match status" value="1"/>
</dbReference>
<dbReference type="PANTHER" id="PTHR35601">
    <property type="entry name" value="TOXIN RELE"/>
    <property type="match status" value="1"/>
</dbReference>
<dbReference type="InterPro" id="IPR035093">
    <property type="entry name" value="RelE/ParE_toxin_dom_sf"/>
</dbReference>
<dbReference type="EMBL" id="PFEB01000037">
    <property type="protein sequence ID" value="PJE60672.1"/>
    <property type="molecule type" value="Genomic_DNA"/>
</dbReference>
<dbReference type="SUPFAM" id="SSF143011">
    <property type="entry name" value="RelE-like"/>
    <property type="match status" value="1"/>
</dbReference>
<gene>
    <name evidence="3" type="ORF">COU86_03100</name>
</gene>
<sequence>MVYKIKLKPKAEKELNKIPLPYYDWIVKRIGSLASNPFIGKKLAGEFKGYYSIRVWPYRIIYVIFKKWLIIYIVSISHRQGVYKN</sequence>
<keyword evidence="2" id="KW-1277">Toxin-antitoxin system</keyword>
<dbReference type="AlphaFoldDB" id="A0A2M8KL81"/>
<proteinExistence type="inferred from homology"/>
<evidence type="ECO:0000313" key="4">
    <source>
        <dbReference type="Proteomes" id="UP000231434"/>
    </source>
</evidence>
<dbReference type="PANTHER" id="PTHR35601:SF1">
    <property type="entry name" value="TOXIN RELE"/>
    <property type="match status" value="1"/>
</dbReference>
<organism evidence="3 4">
    <name type="scientific">Candidatus Roizmanbacteria bacterium CG10_big_fil_rev_8_21_14_0_10_36_26</name>
    <dbReference type="NCBI Taxonomy" id="1974851"/>
    <lineage>
        <taxon>Bacteria</taxon>
        <taxon>Candidatus Roizmaniibacteriota</taxon>
    </lineage>
</organism>
<name>A0A2M8KL81_9BACT</name>
<evidence type="ECO:0000256" key="1">
    <source>
        <dbReference type="ARBA" id="ARBA00006226"/>
    </source>
</evidence>
<evidence type="ECO:0000256" key="2">
    <source>
        <dbReference type="ARBA" id="ARBA00022649"/>
    </source>
</evidence>
<comment type="caution">
    <text evidence="3">The sequence shown here is derived from an EMBL/GenBank/DDBJ whole genome shotgun (WGS) entry which is preliminary data.</text>
</comment>
<accession>A0A2M8KL81</accession>